<dbReference type="AlphaFoldDB" id="A0A1D7QBX8"/>
<dbReference type="EMBL" id="CP017141">
    <property type="protein sequence ID" value="AOM76074.1"/>
    <property type="molecule type" value="Genomic_DNA"/>
</dbReference>
<evidence type="ECO:0000313" key="1">
    <source>
        <dbReference type="EMBL" id="AOM76074.1"/>
    </source>
</evidence>
<dbReference type="KEGG" id="psty:BFS30_02160"/>
<dbReference type="Proteomes" id="UP000094313">
    <property type="component" value="Chromosome"/>
</dbReference>
<evidence type="ECO:0000313" key="2">
    <source>
        <dbReference type="Proteomes" id="UP000094313"/>
    </source>
</evidence>
<protein>
    <recommendedName>
        <fullName evidence="3">Outer membrane protein beta-barrel domain-containing protein</fullName>
    </recommendedName>
</protein>
<gene>
    <name evidence="1" type="ORF">BFS30_02160</name>
</gene>
<dbReference type="SUPFAM" id="SSF56925">
    <property type="entry name" value="OMPA-like"/>
    <property type="match status" value="1"/>
</dbReference>
<reference evidence="1 2" key="1">
    <citation type="submission" date="2016-08" db="EMBL/GenBank/DDBJ databases">
        <authorList>
            <person name="Seilhamer J.J."/>
        </authorList>
    </citation>
    <scope>NUCLEOTIDE SEQUENCE [LARGE SCALE GENOMIC DNA]</scope>
    <source>
        <strain evidence="1 2">DX4</strain>
    </source>
</reference>
<proteinExistence type="predicted"/>
<evidence type="ECO:0008006" key="3">
    <source>
        <dbReference type="Google" id="ProtNLM"/>
    </source>
</evidence>
<sequence>MTAVAQNKSNHLPDILKKDTTAYQTKNDIRLSIGLDEGIPTADLSKYSSFVMGASLQGEYLVLKELGITLSANYLYFLGKDGGDGLSMLPALGGLNFYITPRVFLSGQLGASWYIGKDSDHDTYFTYAQGIGFQASKRISLLAKYEGINVGPSKTYSFAGLRVAYKFFKQK</sequence>
<name>A0A1D7QBX8_9SPHI</name>
<keyword evidence="2" id="KW-1185">Reference proteome</keyword>
<organism evidence="1 2">
    <name type="scientific">Pedobacter steynii</name>
    <dbReference type="NCBI Taxonomy" id="430522"/>
    <lineage>
        <taxon>Bacteria</taxon>
        <taxon>Pseudomonadati</taxon>
        <taxon>Bacteroidota</taxon>
        <taxon>Sphingobacteriia</taxon>
        <taxon>Sphingobacteriales</taxon>
        <taxon>Sphingobacteriaceae</taxon>
        <taxon>Pedobacter</taxon>
    </lineage>
</organism>
<accession>A0A1D7QBX8</accession>
<dbReference type="InterPro" id="IPR011250">
    <property type="entry name" value="OMP/PagP_B-barrel"/>
</dbReference>